<dbReference type="WBParaSite" id="maker-uti_cns_0009737-snap-gene-0.2-mRNA-1">
    <property type="protein sequence ID" value="maker-uti_cns_0009737-snap-gene-0.2-mRNA-1"/>
    <property type="gene ID" value="maker-uti_cns_0009737-snap-gene-0.2"/>
</dbReference>
<organism evidence="2 3">
    <name type="scientific">Macrostomum lignano</name>
    <dbReference type="NCBI Taxonomy" id="282301"/>
    <lineage>
        <taxon>Eukaryota</taxon>
        <taxon>Metazoa</taxon>
        <taxon>Spiralia</taxon>
        <taxon>Lophotrochozoa</taxon>
        <taxon>Platyhelminthes</taxon>
        <taxon>Rhabditophora</taxon>
        <taxon>Macrostomorpha</taxon>
        <taxon>Macrostomida</taxon>
        <taxon>Macrostomidae</taxon>
        <taxon>Macrostomum</taxon>
    </lineage>
</organism>
<evidence type="ECO:0000256" key="1">
    <source>
        <dbReference type="SAM" id="MobiDB-lite"/>
    </source>
</evidence>
<evidence type="ECO:0000313" key="3">
    <source>
        <dbReference type="WBParaSite" id="maker-uti_cns_0009737-snap-gene-0.2-mRNA-1"/>
    </source>
</evidence>
<dbReference type="AlphaFoldDB" id="A0A1I8I4K1"/>
<evidence type="ECO:0000313" key="2">
    <source>
        <dbReference type="Proteomes" id="UP000095280"/>
    </source>
</evidence>
<accession>A0A1I8I4K1</accession>
<proteinExistence type="predicted"/>
<name>A0A1I8I4K1_9PLAT</name>
<feature type="region of interest" description="Disordered" evidence="1">
    <location>
        <begin position="69"/>
        <end position="227"/>
    </location>
</feature>
<feature type="compositionally biased region" description="Low complexity" evidence="1">
    <location>
        <begin position="73"/>
        <end position="100"/>
    </location>
</feature>
<reference evidence="3" key="1">
    <citation type="submission" date="2016-11" db="UniProtKB">
        <authorList>
            <consortium name="WormBaseParasite"/>
        </authorList>
    </citation>
    <scope>IDENTIFICATION</scope>
</reference>
<protein>
    <submittedName>
        <fullName evidence="3">Mobile element protein</fullName>
    </submittedName>
</protein>
<dbReference type="Proteomes" id="UP000095280">
    <property type="component" value="Unplaced"/>
</dbReference>
<sequence length="227" mass="23140">LRRRHWQPAVRTVRCCWGLRGGRRPASVIAESVVGRPELGAAATVEPAAGPGLGAPATGLPEPAACCHDSSLARPGAPAGRSGAAGAARGAAAVPPVDVANTGGGRDADAGRGPSAPPDQPAVAGGPPRTVRQFSHRAVPAAVRHRPGAVRRLGVPAAPPAGPATPGERQLRRHQSAGPGQRPHCQGDRRRHRPERRHQLQHAEQRQGGRSHPGICAAVPLPASPGA</sequence>
<feature type="compositionally biased region" description="Basic and acidic residues" evidence="1">
    <location>
        <begin position="197"/>
        <end position="207"/>
    </location>
</feature>
<keyword evidence="2" id="KW-1185">Reference proteome</keyword>